<dbReference type="Pfam" id="PF07282">
    <property type="entry name" value="Cas12f1-like_TNB"/>
    <property type="match status" value="1"/>
</dbReference>
<name>A0ABP8U5X3_9ACTN</name>
<organism evidence="4 5">
    <name type="scientific">Actinoallomurus vinaceus</name>
    <dbReference type="NCBI Taxonomy" id="1080074"/>
    <lineage>
        <taxon>Bacteria</taxon>
        <taxon>Bacillati</taxon>
        <taxon>Actinomycetota</taxon>
        <taxon>Actinomycetes</taxon>
        <taxon>Streptosporangiales</taxon>
        <taxon>Thermomonosporaceae</taxon>
        <taxon>Actinoallomurus</taxon>
    </lineage>
</organism>
<evidence type="ECO:0000256" key="1">
    <source>
        <dbReference type="ARBA" id="ARBA00023125"/>
    </source>
</evidence>
<feature type="region of interest" description="Disordered" evidence="2">
    <location>
        <begin position="193"/>
        <end position="231"/>
    </location>
</feature>
<evidence type="ECO:0000259" key="3">
    <source>
        <dbReference type="Pfam" id="PF07282"/>
    </source>
</evidence>
<comment type="caution">
    <text evidence="4">The sequence shown here is derived from an EMBL/GenBank/DDBJ whole genome shotgun (WGS) entry which is preliminary data.</text>
</comment>
<sequence length="231" mass="25439">MKLVVQVKPLPTPEQAAALAATLPLCNAAANEVSAVAFAQGVFARQKLQKLIYAELKARGLSAQPALHVIRKVADAYTTLHAQEELSGIRDRVRLRRHQRATHSSWPFHQLGTFLQYKALRAGVPFVEVDPAYTSQQCPVPWCGHTTRANRPDRDTFHCRRCGFAGPADVIAATNIRKRACVAWAFVSMPVPNPNTRGKGDATPARQPAATGSATRREHPSRRPDRSRPRS</sequence>
<keyword evidence="1" id="KW-0238">DNA-binding</keyword>
<dbReference type="RefSeq" id="WP_345429913.1">
    <property type="nucleotide sequence ID" value="NZ_BAABHK010000002.1"/>
</dbReference>
<proteinExistence type="predicted"/>
<dbReference type="Proteomes" id="UP001501442">
    <property type="component" value="Unassembled WGS sequence"/>
</dbReference>
<dbReference type="InterPro" id="IPR010095">
    <property type="entry name" value="Cas12f1-like_TNB"/>
</dbReference>
<reference evidence="5" key="1">
    <citation type="journal article" date="2019" name="Int. J. Syst. Evol. Microbiol.">
        <title>The Global Catalogue of Microorganisms (GCM) 10K type strain sequencing project: providing services to taxonomists for standard genome sequencing and annotation.</title>
        <authorList>
            <consortium name="The Broad Institute Genomics Platform"/>
            <consortium name="The Broad Institute Genome Sequencing Center for Infectious Disease"/>
            <person name="Wu L."/>
            <person name="Ma J."/>
        </authorList>
    </citation>
    <scope>NUCLEOTIDE SEQUENCE [LARGE SCALE GENOMIC DNA]</scope>
    <source>
        <strain evidence="5">JCM 17939</strain>
    </source>
</reference>
<accession>A0ABP8U5X3</accession>
<dbReference type="NCBIfam" id="TIGR01766">
    <property type="entry name" value="IS200/IS605 family accessory protein TnpB-like domain"/>
    <property type="match status" value="1"/>
</dbReference>
<evidence type="ECO:0000313" key="5">
    <source>
        <dbReference type="Proteomes" id="UP001501442"/>
    </source>
</evidence>
<dbReference type="EMBL" id="BAABHK010000002">
    <property type="protein sequence ID" value="GAA4622520.1"/>
    <property type="molecule type" value="Genomic_DNA"/>
</dbReference>
<evidence type="ECO:0000256" key="2">
    <source>
        <dbReference type="SAM" id="MobiDB-lite"/>
    </source>
</evidence>
<feature type="compositionally biased region" description="Basic and acidic residues" evidence="2">
    <location>
        <begin position="215"/>
        <end position="231"/>
    </location>
</feature>
<feature type="domain" description="Cas12f1-like TNB" evidence="3">
    <location>
        <begin position="108"/>
        <end position="176"/>
    </location>
</feature>
<protein>
    <recommendedName>
        <fullName evidence="3">Cas12f1-like TNB domain-containing protein</fullName>
    </recommendedName>
</protein>
<gene>
    <name evidence="4" type="ORF">GCM10023196_015050</name>
</gene>
<evidence type="ECO:0000313" key="4">
    <source>
        <dbReference type="EMBL" id="GAA4622520.1"/>
    </source>
</evidence>
<keyword evidence="5" id="KW-1185">Reference proteome</keyword>